<dbReference type="SMART" id="SM00338">
    <property type="entry name" value="BRLZ"/>
    <property type="match status" value="1"/>
</dbReference>
<dbReference type="EMBL" id="QWIN01001218">
    <property type="protein sequence ID" value="RMY43211.1"/>
    <property type="molecule type" value="Genomic_DNA"/>
</dbReference>
<feature type="region of interest" description="Disordered" evidence="8">
    <location>
        <begin position="517"/>
        <end position="549"/>
    </location>
</feature>
<dbReference type="Pfam" id="PF00170">
    <property type="entry name" value="bZIP_1"/>
    <property type="match status" value="1"/>
</dbReference>
<evidence type="ECO:0000256" key="4">
    <source>
        <dbReference type="ARBA" id="ARBA00023125"/>
    </source>
</evidence>
<dbReference type="InterPro" id="IPR004827">
    <property type="entry name" value="bZIP"/>
</dbReference>
<organism evidence="10 11">
    <name type="scientific">Hortaea werneckii</name>
    <name type="common">Black yeast</name>
    <name type="synonym">Cladosporium werneckii</name>
    <dbReference type="NCBI Taxonomy" id="91943"/>
    <lineage>
        <taxon>Eukaryota</taxon>
        <taxon>Fungi</taxon>
        <taxon>Dikarya</taxon>
        <taxon>Ascomycota</taxon>
        <taxon>Pezizomycotina</taxon>
        <taxon>Dothideomycetes</taxon>
        <taxon>Dothideomycetidae</taxon>
        <taxon>Mycosphaerellales</taxon>
        <taxon>Teratosphaeriaceae</taxon>
        <taxon>Hortaea</taxon>
    </lineage>
</organism>
<keyword evidence="5" id="KW-0804">Transcription</keyword>
<keyword evidence="3" id="KW-0805">Transcription regulation</keyword>
<dbReference type="PANTHER" id="PTHR47416">
    <property type="entry name" value="BASIC-LEUCINE ZIPPER TRANSCRIPTION FACTOR F-RELATED"/>
    <property type="match status" value="1"/>
</dbReference>
<dbReference type="AlphaFoldDB" id="A0A3M7BTT9"/>
<feature type="region of interest" description="Disordered" evidence="8">
    <location>
        <begin position="1"/>
        <end position="24"/>
    </location>
</feature>
<dbReference type="GO" id="GO:0003700">
    <property type="term" value="F:DNA-binding transcription factor activity"/>
    <property type="evidence" value="ECO:0007669"/>
    <property type="project" value="InterPro"/>
</dbReference>
<evidence type="ECO:0000256" key="3">
    <source>
        <dbReference type="ARBA" id="ARBA00023015"/>
    </source>
</evidence>
<keyword evidence="4" id="KW-0238">DNA-binding</keyword>
<dbReference type="InterPro" id="IPR046347">
    <property type="entry name" value="bZIP_sf"/>
</dbReference>
<evidence type="ECO:0000259" key="9">
    <source>
        <dbReference type="PROSITE" id="PS50217"/>
    </source>
</evidence>
<feature type="domain" description="BZIP" evidence="9">
    <location>
        <begin position="271"/>
        <end position="334"/>
    </location>
</feature>
<comment type="similarity">
    <text evidence="2">Belongs to the bZIP family.</text>
</comment>
<dbReference type="GO" id="GO:0003677">
    <property type="term" value="F:DNA binding"/>
    <property type="evidence" value="ECO:0007669"/>
    <property type="project" value="UniProtKB-KW"/>
</dbReference>
<dbReference type="PROSITE" id="PS50217">
    <property type="entry name" value="BZIP"/>
    <property type="match status" value="1"/>
</dbReference>
<dbReference type="PANTHER" id="PTHR47416:SF8">
    <property type="entry name" value="BASIC-LEUCINE ZIPPER TRANSCRIPTION FACTOR E-RELATED"/>
    <property type="match status" value="1"/>
</dbReference>
<feature type="region of interest" description="Disordered" evidence="8">
    <location>
        <begin position="439"/>
        <end position="459"/>
    </location>
</feature>
<feature type="region of interest" description="Disordered" evidence="8">
    <location>
        <begin position="61"/>
        <end position="91"/>
    </location>
</feature>
<evidence type="ECO:0000256" key="1">
    <source>
        <dbReference type="ARBA" id="ARBA00004123"/>
    </source>
</evidence>
<accession>A0A3M7BTT9</accession>
<feature type="region of interest" description="Disordered" evidence="8">
    <location>
        <begin position="149"/>
        <end position="179"/>
    </location>
</feature>
<comment type="subcellular location">
    <subcellularLocation>
        <location evidence="1">Nucleus</location>
    </subcellularLocation>
</comment>
<dbReference type="SUPFAM" id="SSF57959">
    <property type="entry name" value="Leucine zipper domain"/>
    <property type="match status" value="1"/>
</dbReference>
<keyword evidence="7" id="KW-0175">Coiled coil</keyword>
<reference evidence="10 11" key="1">
    <citation type="journal article" date="2018" name="BMC Genomics">
        <title>Genomic evidence for intraspecific hybridization in a clonal and extremely halotolerant yeast.</title>
        <authorList>
            <person name="Gostincar C."/>
            <person name="Stajich J.E."/>
            <person name="Zupancic J."/>
            <person name="Zalar P."/>
            <person name="Gunde-Cimerman N."/>
        </authorList>
    </citation>
    <scope>NUCLEOTIDE SEQUENCE [LARGE SCALE GENOMIC DNA]</scope>
    <source>
        <strain evidence="10 11">EXF-151</strain>
    </source>
</reference>
<feature type="coiled-coil region" evidence="7">
    <location>
        <begin position="331"/>
        <end position="376"/>
    </location>
</feature>
<name>A0A3M7BTT9_HORWE</name>
<protein>
    <recommendedName>
        <fullName evidence="9">BZIP domain-containing protein</fullName>
    </recommendedName>
</protein>
<keyword evidence="6" id="KW-0539">Nucleus</keyword>
<dbReference type="GO" id="GO:0005634">
    <property type="term" value="C:nucleus"/>
    <property type="evidence" value="ECO:0007669"/>
    <property type="project" value="UniProtKB-SubCell"/>
</dbReference>
<evidence type="ECO:0000256" key="7">
    <source>
        <dbReference type="SAM" id="Coils"/>
    </source>
</evidence>
<sequence>MAYANSRLGCQRTLPDSKHTTSNYFDDDDSAILDPAILDADIMQSPNGLHYRKDSFANSHGVLSPAESHGPSWDHHQYAGVPIDSTSGNGPNVYHEESNNSFARHAPSIPHHGAAYGQQTHAPHWSLEQTSGNCTPTTGLEFMPPPPTSYEGQHYSHPRTDSVHGTFQPAPPPPSFAASHEAPGFAAAPHVQTPMSPHCHQDWMGMAQQEMDSRPMTKRMRASSPPVTMVDYARRDGIRKKNGRIEIPPERNIHTIDELIDQTTDEGLLKELKQQKRLLRNREAALASRQRKKKHTEDLEIKEKSFTGQITMLEDQIKHLSLQCQQRDEERRMLVHRYQESQRVIESLQEQMRDLKVQHNEENSKLRKKVNILTAEIEAGPAPAMSAAPSSTGFTDFNAEMEALNMGCHDWDPVFFEDLRNASPDDFSFDMRSAEPIKQSPVLGKRQSSNTIVPDSHSKNKELVSEQPIATGLLFMLLLCGAFVASKPPNSQARGVPQMPAEVRAAAPTILNNLLSETGPDATPSQTISYAGHEPRPSGATHQGRNQQSRLDQMHHHITMPTKPQEIDDAFSLTTAQYASINNMNYPGYHDAPAQQHQHNAPRTKRNLAETLANLRNKEQQAGRAEVYTRSLLWDQIPTDVIKQFKEMVADQNEIDARHHHAGLQSAPTLQLQLHYLFGLLCLYGEMCSE</sequence>
<evidence type="ECO:0000313" key="10">
    <source>
        <dbReference type="EMBL" id="RMY43211.1"/>
    </source>
</evidence>
<evidence type="ECO:0000256" key="6">
    <source>
        <dbReference type="ARBA" id="ARBA00023242"/>
    </source>
</evidence>
<comment type="caution">
    <text evidence="10">The sequence shown here is derived from an EMBL/GenBank/DDBJ whole genome shotgun (WGS) entry which is preliminary data.</text>
</comment>
<proteinExistence type="inferred from homology"/>
<dbReference type="OrthoDB" id="644067at2759"/>
<dbReference type="Proteomes" id="UP000270230">
    <property type="component" value="Unassembled WGS sequence"/>
</dbReference>
<evidence type="ECO:0000313" key="11">
    <source>
        <dbReference type="Proteomes" id="UP000270230"/>
    </source>
</evidence>
<dbReference type="Gene3D" id="1.20.5.170">
    <property type="match status" value="1"/>
</dbReference>
<evidence type="ECO:0000256" key="5">
    <source>
        <dbReference type="ARBA" id="ARBA00023163"/>
    </source>
</evidence>
<dbReference type="CDD" id="cd14704">
    <property type="entry name" value="bZIP_HY5-like"/>
    <property type="match status" value="1"/>
</dbReference>
<feature type="compositionally biased region" description="Polar residues" evidence="8">
    <location>
        <begin position="540"/>
        <end position="549"/>
    </location>
</feature>
<gene>
    <name evidence="10" type="ORF">D0865_11413</name>
</gene>
<evidence type="ECO:0000256" key="8">
    <source>
        <dbReference type="SAM" id="MobiDB-lite"/>
    </source>
</evidence>
<evidence type="ECO:0000256" key="2">
    <source>
        <dbReference type="ARBA" id="ARBA00007163"/>
    </source>
</evidence>